<proteinExistence type="predicted"/>
<feature type="compositionally biased region" description="Basic and acidic residues" evidence="1">
    <location>
        <begin position="226"/>
        <end position="257"/>
    </location>
</feature>
<name>A0A286GH49_9PROT</name>
<dbReference type="RefSeq" id="WP_097279104.1">
    <property type="nucleotide sequence ID" value="NZ_OCNJ01000004.1"/>
</dbReference>
<dbReference type="InterPro" id="IPR022062">
    <property type="entry name" value="DUF3618"/>
</dbReference>
<reference evidence="2 3" key="1">
    <citation type="submission" date="2017-09" db="EMBL/GenBank/DDBJ databases">
        <authorList>
            <person name="Ehlers B."/>
            <person name="Leendertz F.H."/>
        </authorList>
    </citation>
    <scope>NUCLEOTIDE SEQUENCE [LARGE SCALE GENOMIC DNA]</scope>
    <source>
        <strain evidence="2 3">USBA 140</strain>
    </source>
</reference>
<feature type="compositionally biased region" description="Basic and acidic residues" evidence="1">
    <location>
        <begin position="108"/>
        <end position="141"/>
    </location>
</feature>
<feature type="region of interest" description="Disordered" evidence="1">
    <location>
        <begin position="226"/>
        <end position="362"/>
    </location>
</feature>
<dbReference type="Pfam" id="PF12277">
    <property type="entry name" value="DUF3618"/>
    <property type="match status" value="1"/>
</dbReference>
<accession>A0A286GH49</accession>
<evidence type="ECO:0000313" key="2">
    <source>
        <dbReference type="EMBL" id="SOD94838.1"/>
    </source>
</evidence>
<dbReference type="Proteomes" id="UP000219621">
    <property type="component" value="Unassembled WGS sequence"/>
</dbReference>
<dbReference type="AlphaFoldDB" id="A0A286GH49"/>
<gene>
    <name evidence="2" type="ORF">SAMN05421508_104138</name>
</gene>
<dbReference type="OrthoDB" id="7298802at2"/>
<organism evidence="2 3">
    <name type="scientific">Caenispirillum bisanense</name>
    <dbReference type="NCBI Taxonomy" id="414052"/>
    <lineage>
        <taxon>Bacteria</taxon>
        <taxon>Pseudomonadati</taxon>
        <taxon>Pseudomonadota</taxon>
        <taxon>Alphaproteobacteria</taxon>
        <taxon>Rhodospirillales</taxon>
        <taxon>Novispirillaceae</taxon>
        <taxon>Caenispirillum</taxon>
    </lineage>
</organism>
<keyword evidence="3" id="KW-1185">Reference proteome</keyword>
<evidence type="ECO:0008006" key="4">
    <source>
        <dbReference type="Google" id="ProtNLM"/>
    </source>
</evidence>
<protein>
    <recommendedName>
        <fullName evidence="4">DUF3618 domain-containing protein</fullName>
    </recommendedName>
</protein>
<dbReference type="EMBL" id="OCNJ01000004">
    <property type="protein sequence ID" value="SOD94838.1"/>
    <property type="molecule type" value="Genomic_DNA"/>
</dbReference>
<evidence type="ECO:0000313" key="3">
    <source>
        <dbReference type="Proteomes" id="UP000219621"/>
    </source>
</evidence>
<evidence type="ECO:0000256" key="1">
    <source>
        <dbReference type="SAM" id="MobiDB-lite"/>
    </source>
</evidence>
<sequence>MSTTDHRTPDEIERDIDDTRAELDATLDALQERLNPQAAMDQAISYARQNGGLFGRNLMEQVRDNPLPALLAGIGLTWLMTARDSGPSAARIGQGFGTLRSGLAGGDGHAEGESHHDSSPGMRDRLHDASAGAKDRMHGARDSAGARMGAARDSIGSAASGMTARAGELYDRAGTGLRSAGGYARENPLMLGMAAAAFGVLAATMLPRTRTEEEAYEPLRERVRGAARDAGHRAVDQAEEQVHRATGKAEEKADQAADKAAGAAGGGGDSGGERDDRTAAGFGPGAARETSTTGLTDAERASRAQSVAGNASRPGPLPEDEGRPGREAGAAESGWVRPAGAAGDARPNPRPGLSGSQQGPGR</sequence>
<feature type="region of interest" description="Disordered" evidence="1">
    <location>
        <begin position="101"/>
        <end position="151"/>
    </location>
</feature>